<dbReference type="EC" id="6.3.4.15" evidence="3"/>
<keyword evidence="1 5" id="KW-0436">Ligase</keyword>
<dbReference type="Proteomes" id="UP001589613">
    <property type="component" value="Unassembled WGS sequence"/>
</dbReference>
<dbReference type="NCBIfam" id="TIGR00121">
    <property type="entry name" value="birA_ligase"/>
    <property type="match status" value="1"/>
</dbReference>
<evidence type="ECO:0000256" key="2">
    <source>
        <dbReference type="ARBA" id="ARBA00023267"/>
    </source>
</evidence>
<dbReference type="PANTHER" id="PTHR12835:SF5">
    <property type="entry name" value="BIOTIN--PROTEIN LIGASE"/>
    <property type="match status" value="1"/>
</dbReference>
<evidence type="ECO:0000313" key="6">
    <source>
        <dbReference type="Proteomes" id="UP001589613"/>
    </source>
</evidence>
<dbReference type="PROSITE" id="PS51733">
    <property type="entry name" value="BPL_LPL_CATALYTIC"/>
    <property type="match status" value="1"/>
</dbReference>
<sequence>MTVVRWAAPERHESIGSTNTEALSDPRPGRVVVADHQTGGLGRRGRRWESPPGRGLAVSAVVPAVAPEVMGWLPLAAGLALVRALAGSRWPVPAALKWPNDVLAVLRAPSPHQDPVLTTGDGRDWGKVAGILAQVADARAGTVVLGAGLNVDHGPDELPVPTATSWRLARGGAPLPPGAREDLLPLYLHHLGSLHARLAGGAAGAVRTAYLQRCVTVGLPVVVHRPDGGRTGGTAVDVDADGALVVEGPAGRTVHHAGDVAHVRPAPGDG</sequence>
<reference evidence="5 6" key="1">
    <citation type="submission" date="2024-09" db="EMBL/GenBank/DDBJ databases">
        <authorList>
            <person name="Sun Q."/>
            <person name="Mori K."/>
        </authorList>
    </citation>
    <scope>NUCLEOTIDE SEQUENCE [LARGE SCALE GENOMIC DNA]</scope>
    <source>
        <strain evidence="5 6">JCM 12763</strain>
    </source>
</reference>
<dbReference type="InterPro" id="IPR045864">
    <property type="entry name" value="aa-tRNA-synth_II/BPL/LPL"/>
</dbReference>
<feature type="domain" description="BPL/LPL catalytic" evidence="4">
    <location>
        <begin position="1"/>
        <end position="199"/>
    </location>
</feature>
<dbReference type="EMBL" id="JBHMAX010000014">
    <property type="protein sequence ID" value="MFB9731775.1"/>
    <property type="molecule type" value="Genomic_DNA"/>
</dbReference>
<dbReference type="Gene3D" id="3.30.930.10">
    <property type="entry name" value="Bira Bifunctional Protein, Domain 2"/>
    <property type="match status" value="1"/>
</dbReference>
<dbReference type="Gene3D" id="2.30.30.100">
    <property type="match status" value="1"/>
</dbReference>
<dbReference type="RefSeq" id="WP_141338164.1">
    <property type="nucleotide sequence ID" value="NZ_JBHMAX010000014.1"/>
</dbReference>
<dbReference type="Pfam" id="PF02237">
    <property type="entry name" value="BPL_C"/>
    <property type="match status" value="1"/>
</dbReference>
<dbReference type="InterPro" id="IPR003142">
    <property type="entry name" value="BPL_C"/>
</dbReference>
<dbReference type="GO" id="GO:0004077">
    <property type="term" value="F:biotin--[biotin carboxyl-carrier protein] ligase activity"/>
    <property type="evidence" value="ECO:0007669"/>
    <property type="project" value="UniProtKB-EC"/>
</dbReference>
<evidence type="ECO:0000256" key="1">
    <source>
        <dbReference type="ARBA" id="ARBA00022598"/>
    </source>
</evidence>
<evidence type="ECO:0000259" key="4">
    <source>
        <dbReference type="PROSITE" id="PS51733"/>
    </source>
</evidence>
<evidence type="ECO:0000256" key="3">
    <source>
        <dbReference type="ARBA" id="ARBA00024227"/>
    </source>
</evidence>
<gene>
    <name evidence="5" type="ORF">ACFFN0_06955</name>
</gene>
<organism evidence="5 6">
    <name type="scientific">Ornithinimicrobium kibberense</name>
    <dbReference type="NCBI Taxonomy" id="282060"/>
    <lineage>
        <taxon>Bacteria</taxon>
        <taxon>Bacillati</taxon>
        <taxon>Actinomycetota</taxon>
        <taxon>Actinomycetes</taxon>
        <taxon>Micrococcales</taxon>
        <taxon>Ornithinimicrobiaceae</taxon>
        <taxon>Ornithinimicrobium</taxon>
    </lineage>
</organism>
<protein>
    <recommendedName>
        <fullName evidence="3">biotin--[biotin carboxyl-carrier protein] ligase</fullName>
        <ecNumber evidence="3">6.3.4.15</ecNumber>
    </recommendedName>
</protein>
<keyword evidence="6" id="KW-1185">Reference proteome</keyword>
<dbReference type="InterPro" id="IPR004143">
    <property type="entry name" value="BPL_LPL_catalytic"/>
</dbReference>
<accession>A0ABV5V202</accession>
<dbReference type="Pfam" id="PF03099">
    <property type="entry name" value="BPL_LplA_LipB"/>
    <property type="match status" value="1"/>
</dbReference>
<comment type="caution">
    <text evidence="5">The sequence shown here is derived from an EMBL/GenBank/DDBJ whole genome shotgun (WGS) entry which is preliminary data.</text>
</comment>
<dbReference type="SUPFAM" id="SSF55681">
    <property type="entry name" value="Class II aaRS and biotin synthetases"/>
    <property type="match status" value="1"/>
</dbReference>
<name>A0ABV5V202_9MICO</name>
<proteinExistence type="predicted"/>
<evidence type="ECO:0000313" key="5">
    <source>
        <dbReference type="EMBL" id="MFB9731775.1"/>
    </source>
</evidence>
<dbReference type="InterPro" id="IPR004408">
    <property type="entry name" value="Biotin_CoA_COase_ligase"/>
</dbReference>
<keyword evidence="2" id="KW-0092">Biotin</keyword>
<dbReference type="PANTHER" id="PTHR12835">
    <property type="entry name" value="BIOTIN PROTEIN LIGASE"/>
    <property type="match status" value="1"/>
</dbReference>